<organism evidence="1 2">
    <name type="scientific">Bacteroides stercoris</name>
    <dbReference type="NCBI Taxonomy" id="46506"/>
    <lineage>
        <taxon>Bacteria</taxon>
        <taxon>Pseudomonadati</taxon>
        <taxon>Bacteroidota</taxon>
        <taxon>Bacteroidia</taxon>
        <taxon>Bacteroidales</taxon>
        <taxon>Bacteroidaceae</taxon>
        <taxon>Bacteroides</taxon>
    </lineage>
</organism>
<gene>
    <name evidence="1" type="ORF">F9950_11055</name>
</gene>
<name>A0A412SWB3_BACSE</name>
<dbReference type="SUPFAM" id="SSF51004">
    <property type="entry name" value="C-terminal (heme d1) domain of cytochrome cd1-nitrite reductase"/>
    <property type="match status" value="1"/>
</dbReference>
<dbReference type="Gene3D" id="2.130.10.10">
    <property type="entry name" value="YVTN repeat-like/Quinoprotein amine dehydrogenase"/>
    <property type="match status" value="1"/>
</dbReference>
<evidence type="ECO:0000313" key="2">
    <source>
        <dbReference type="Proteomes" id="UP000431177"/>
    </source>
</evidence>
<dbReference type="InterPro" id="IPR031815">
    <property type="entry name" value="DUF5074"/>
</dbReference>
<dbReference type="PANTHER" id="PTHR47197">
    <property type="entry name" value="PROTEIN NIRF"/>
    <property type="match status" value="1"/>
</dbReference>
<dbReference type="AlphaFoldDB" id="A0A412SWB3"/>
<dbReference type="PANTHER" id="PTHR47197:SF3">
    <property type="entry name" value="DIHYDRO-HEME D1 DEHYDROGENASE"/>
    <property type="match status" value="1"/>
</dbReference>
<comment type="caution">
    <text evidence="1">The sequence shown here is derived from an EMBL/GenBank/DDBJ whole genome shotgun (WGS) entry which is preliminary data.</text>
</comment>
<protein>
    <submittedName>
        <fullName evidence="1">YncE family protein</fullName>
    </submittedName>
</protein>
<evidence type="ECO:0000313" key="1">
    <source>
        <dbReference type="EMBL" id="KAB5326778.1"/>
    </source>
</evidence>
<reference evidence="1 2" key="1">
    <citation type="journal article" date="2019" name="Nat. Med.">
        <title>A library of human gut bacterial isolates paired with longitudinal multiomics data enables mechanistic microbiome research.</title>
        <authorList>
            <person name="Poyet M."/>
            <person name="Groussin M."/>
            <person name="Gibbons S.M."/>
            <person name="Avila-Pacheco J."/>
            <person name="Jiang X."/>
            <person name="Kearney S.M."/>
            <person name="Perrotta A.R."/>
            <person name="Berdy B."/>
            <person name="Zhao S."/>
            <person name="Lieberman T.D."/>
            <person name="Swanson P.K."/>
            <person name="Smith M."/>
            <person name="Roesemann S."/>
            <person name="Alexander J.E."/>
            <person name="Rich S.A."/>
            <person name="Livny J."/>
            <person name="Vlamakis H."/>
            <person name="Clish C."/>
            <person name="Bullock K."/>
            <person name="Deik A."/>
            <person name="Scott J."/>
            <person name="Pierce K.A."/>
            <person name="Xavier R.J."/>
            <person name="Alm E.J."/>
        </authorList>
    </citation>
    <scope>NUCLEOTIDE SEQUENCE [LARGE SCALE GENOMIC DNA]</scope>
    <source>
        <strain evidence="1 2">BIOML-A2</strain>
    </source>
</reference>
<dbReference type="InterPro" id="IPR015943">
    <property type="entry name" value="WD40/YVTN_repeat-like_dom_sf"/>
</dbReference>
<dbReference type="InterPro" id="IPR011048">
    <property type="entry name" value="Haem_d1_sf"/>
</dbReference>
<sequence>MKQNIRYTLISLLTLCTLGSCRDDVEMILSEDEYTGYTRTPDGYRGFYLLNEGNMGSNKSTLDYYDFTTGIYTRNIYAEVNPTVPKELGDVGNDIGIYGSKMYAVINCSNKVEVMDYQTAKRIGQIDIPNCRFIKFAGRYAYVTSYAGPVEINPNYEQIGYVARVDTATLKVVDRCLVGYQPDELEIVDGKIYVANSGGYMGAGETSGYERTVSVIDIYTFTEERRIDVAYNLERIKADRRGDLWVSSRGDYKGLPARLFFIDRKKQQVTDTIPIAATNYWIDDDLLYVYGTEWSYITNDWNISYSIVNTVTHKIVTRNIITDGTNKEIEMPYGIMVDPETKDIYITDAGNYVTPGALYCFDKYGKKKWVQRSGNIPGHFALVPIYKSDSAQPDPVLQFQ</sequence>
<dbReference type="RefSeq" id="WP_016662424.1">
    <property type="nucleotide sequence ID" value="NZ_JADNNX010000050.1"/>
</dbReference>
<dbReference type="Pfam" id="PF16819">
    <property type="entry name" value="DUF5074"/>
    <property type="match status" value="1"/>
</dbReference>
<accession>A0A412SWB3</accession>
<dbReference type="InterPro" id="IPR051200">
    <property type="entry name" value="Host-pathogen_enzymatic-act"/>
</dbReference>
<proteinExistence type="predicted"/>
<dbReference type="Proteomes" id="UP000431177">
    <property type="component" value="Unassembled WGS sequence"/>
</dbReference>
<dbReference type="EMBL" id="WCLA01000022">
    <property type="protein sequence ID" value="KAB5326778.1"/>
    <property type="molecule type" value="Genomic_DNA"/>
</dbReference>
<dbReference type="PROSITE" id="PS51257">
    <property type="entry name" value="PROKAR_LIPOPROTEIN"/>
    <property type="match status" value="1"/>
</dbReference>